<evidence type="ECO:0000313" key="2">
    <source>
        <dbReference type="EMBL" id="KKF95725.1"/>
    </source>
</evidence>
<dbReference type="Proteomes" id="UP000034841">
    <property type="component" value="Unassembled WGS sequence"/>
</dbReference>
<dbReference type="PANTHER" id="PTHR38792">
    <property type="entry name" value="BNR/ASP-BOX REPEAT DOMAIN PROTEIN (AFU_ORTHOLOGUE AFUA_7G06430)-RELATED"/>
    <property type="match status" value="1"/>
</dbReference>
<dbReference type="CDD" id="cd15482">
    <property type="entry name" value="Sialidase_non-viral"/>
    <property type="match status" value="1"/>
</dbReference>
<protein>
    <recommendedName>
        <fullName evidence="4">Glycoside hydrolase family 93 protein</fullName>
    </recommendedName>
</protein>
<name>A0A0F8B5D3_CERFI</name>
<accession>A0A0F8B5D3</accession>
<evidence type="ECO:0000313" key="3">
    <source>
        <dbReference type="Proteomes" id="UP000034841"/>
    </source>
</evidence>
<organism evidence="2 3">
    <name type="scientific">Ceratocystis fimbriata f. sp. platani</name>
    <dbReference type="NCBI Taxonomy" id="88771"/>
    <lineage>
        <taxon>Eukaryota</taxon>
        <taxon>Fungi</taxon>
        <taxon>Dikarya</taxon>
        <taxon>Ascomycota</taxon>
        <taxon>Pezizomycotina</taxon>
        <taxon>Sordariomycetes</taxon>
        <taxon>Hypocreomycetidae</taxon>
        <taxon>Microascales</taxon>
        <taxon>Ceratocystidaceae</taxon>
        <taxon>Ceratocystis</taxon>
    </lineage>
</organism>
<dbReference type="SUPFAM" id="SSF110296">
    <property type="entry name" value="Oligoxyloglucan reducing end-specific cellobiohydrolase"/>
    <property type="match status" value="1"/>
</dbReference>
<proteinExistence type="predicted"/>
<dbReference type="AlphaFoldDB" id="A0A0F8B5D3"/>
<reference evidence="2 3" key="1">
    <citation type="submission" date="2015-04" db="EMBL/GenBank/DDBJ databases">
        <title>Genome sequence of Ceratocystis platani, a major pathogen of plane trees.</title>
        <authorList>
            <person name="Belbahri L."/>
        </authorList>
    </citation>
    <scope>NUCLEOTIDE SEQUENCE [LARGE SCALE GENOMIC DNA]</scope>
    <source>
        <strain evidence="2 3">CFO</strain>
    </source>
</reference>
<dbReference type="Gene3D" id="2.120.10.10">
    <property type="match status" value="1"/>
</dbReference>
<keyword evidence="3" id="KW-1185">Reference proteome</keyword>
<sequence>MLFTLTLALTSACGLAVASPAPSRVIAKQTATPTMSNVVIFSPPSNANWTDPEVLYARAIQLKSGAILSTWENYSPEPPLVHFPIYRSLDSGATWKEISQVHDTVNGWGLRYQPDLFQLPARVGKYPAGTIILAGNSIPTDLSKTKLDIYASTDEGVTWEFVSTLGEGGEARPVNGLTPIWEPLVLYIDGAIAVYYSDQRDPSYGQKLVHTTSTNLVDWTPLVDDVHVEGDYESRPGMPALAKMPNGKWIFAYETCRTGDSCHVSYRIADTPYTVLDAPGQLLKTTTGATLTSSPTITWSPVGGANGTIILSSGAQAQVFTNQMLGAADAWVARDVPNPSAYSRWVKVMEKDPSKLIIVGGGWLPPANGNKITYSVVDINALISS</sequence>
<keyword evidence="1" id="KW-0732">Signal</keyword>
<dbReference type="OrthoDB" id="2130735at2759"/>
<dbReference type="EMBL" id="LBBL01000080">
    <property type="protein sequence ID" value="KKF95725.1"/>
    <property type="molecule type" value="Genomic_DNA"/>
</dbReference>
<evidence type="ECO:0008006" key="4">
    <source>
        <dbReference type="Google" id="ProtNLM"/>
    </source>
</evidence>
<comment type="caution">
    <text evidence="2">The sequence shown here is derived from an EMBL/GenBank/DDBJ whole genome shotgun (WGS) entry which is preliminary data.</text>
</comment>
<feature type="chain" id="PRO_5002527315" description="Glycoside hydrolase family 93 protein" evidence="1">
    <location>
        <begin position="19"/>
        <end position="385"/>
    </location>
</feature>
<dbReference type="PANTHER" id="PTHR38792:SF3">
    <property type="entry name" value="BNR_ASP-BOX REPEAT DOMAIN PROTEIN (AFU_ORTHOLOGUE AFUA_7G06430)-RELATED"/>
    <property type="match status" value="1"/>
</dbReference>
<feature type="signal peptide" evidence="1">
    <location>
        <begin position="1"/>
        <end position="18"/>
    </location>
</feature>
<gene>
    <name evidence="2" type="ORF">CFO_g1934</name>
</gene>
<evidence type="ECO:0000256" key="1">
    <source>
        <dbReference type="SAM" id="SignalP"/>
    </source>
</evidence>